<feature type="transmembrane region" description="Helical" evidence="1">
    <location>
        <begin position="249"/>
        <end position="267"/>
    </location>
</feature>
<feature type="transmembrane region" description="Helical" evidence="1">
    <location>
        <begin position="120"/>
        <end position="143"/>
    </location>
</feature>
<dbReference type="EMBL" id="AP027728">
    <property type="protein sequence ID" value="BDZ39404.1"/>
    <property type="molecule type" value="Genomic_DNA"/>
</dbReference>
<feature type="transmembrane region" description="Helical" evidence="1">
    <location>
        <begin position="56"/>
        <end position="81"/>
    </location>
</feature>
<proteinExistence type="predicted"/>
<name>A0ABN6X3X4_9MICO</name>
<keyword evidence="1" id="KW-1133">Transmembrane helix</keyword>
<keyword evidence="3" id="KW-1185">Reference proteome</keyword>
<evidence type="ECO:0000256" key="1">
    <source>
        <dbReference type="SAM" id="Phobius"/>
    </source>
</evidence>
<dbReference type="Proteomes" id="UP001321543">
    <property type="component" value="Chromosome"/>
</dbReference>
<keyword evidence="1" id="KW-0812">Transmembrane</keyword>
<evidence type="ECO:0000313" key="3">
    <source>
        <dbReference type="Proteomes" id="UP001321543"/>
    </source>
</evidence>
<evidence type="ECO:0000313" key="2">
    <source>
        <dbReference type="EMBL" id="BDZ39404.1"/>
    </source>
</evidence>
<feature type="transmembrane region" description="Helical" evidence="1">
    <location>
        <begin position="188"/>
        <end position="211"/>
    </location>
</feature>
<feature type="transmembrane region" description="Helical" evidence="1">
    <location>
        <begin position="32"/>
        <end position="50"/>
    </location>
</feature>
<reference evidence="3" key="1">
    <citation type="journal article" date="2019" name="Int. J. Syst. Evol. Microbiol.">
        <title>The Global Catalogue of Microorganisms (GCM) 10K type strain sequencing project: providing services to taxonomists for standard genome sequencing and annotation.</title>
        <authorList>
            <consortium name="The Broad Institute Genomics Platform"/>
            <consortium name="The Broad Institute Genome Sequencing Center for Infectious Disease"/>
            <person name="Wu L."/>
            <person name="Ma J."/>
        </authorList>
    </citation>
    <scope>NUCLEOTIDE SEQUENCE [LARGE SCALE GENOMIC DNA]</scope>
    <source>
        <strain evidence="3">NBRC 106310</strain>
    </source>
</reference>
<feature type="transmembrane region" description="Helical" evidence="1">
    <location>
        <begin position="93"/>
        <end position="114"/>
    </location>
</feature>
<accession>A0ABN6X3X4</accession>
<feature type="transmembrane region" description="Helical" evidence="1">
    <location>
        <begin position="223"/>
        <end position="243"/>
    </location>
</feature>
<organism evidence="2 3">
    <name type="scientific">Microbacterium suwonense</name>
    <dbReference type="NCBI Taxonomy" id="683047"/>
    <lineage>
        <taxon>Bacteria</taxon>
        <taxon>Bacillati</taxon>
        <taxon>Actinomycetota</taxon>
        <taxon>Actinomycetes</taxon>
        <taxon>Micrococcales</taxon>
        <taxon>Microbacteriaceae</taxon>
        <taxon>Microbacterium</taxon>
    </lineage>
</organism>
<gene>
    <name evidence="2" type="ORF">GCM10025863_20180</name>
</gene>
<protein>
    <submittedName>
        <fullName evidence="2">Uncharacterized protein</fullName>
    </submittedName>
</protein>
<sequence length="278" mass="28983">MQRAEADRALRSVDAIRARAASLPRGHATLQLGYSVMLAAYMALFVYTGSNEGGASIFGGTTMALVLPPMIASTGLVSGAAERHGGRLRATRRHWLAIGVFLALLVGIVVWGIVGEGYPWWLALVSAGLTIVLFGARPLSVLLRESGAAKETADAREPLSAGPRAVTLLLALYFGAVCATLFMPVATWVVMMIGMLGLIVVLSAQTASWGIMRTGWEWAAPQWIAFAVAATVMFLLAVLLIATDLVTPAVAVVAGIIVAAALAASALRPGRGHVAPEA</sequence>
<keyword evidence="1" id="KW-0472">Membrane</keyword>
<feature type="transmembrane region" description="Helical" evidence="1">
    <location>
        <begin position="164"/>
        <end position="182"/>
    </location>
</feature>